<accession>A0ABS1QF70</accession>
<sequence>MKTVFLSLIFSGILVNAQFKFPDPEAPNPAEEIEARDQLIMLIKGERKIKESQSRLKIDNEIISEIRKFDHEGNILFSSDITESALQNSPNNFSKTRNDEYKTALSDGRIVSFEYSALDEPVKKNQILYDSKNRISKIVSPGKTYEYIYEKEKLVKGIQTFEGYQEQGNYQYDLTGKLKKIEFKSVSPKGKTETSTRTIEYDKDGNVLLDAHSLLEKKYSYKNNLLTKYTVLLQGKKAEERDYEYNENGKMTKTTNTVYNVDTNKANQSLISHYKYKNGLIVERSTLISDQEPAKIETFSYDSQNRITNIRTRSENAVVANTDVAYGKDTITLTGEHSQSVYTLYE</sequence>
<comment type="caution">
    <text evidence="1">The sequence shown here is derived from an EMBL/GenBank/DDBJ whole genome shotgun (WGS) entry which is preliminary data.</text>
</comment>
<evidence type="ECO:0000313" key="2">
    <source>
        <dbReference type="Proteomes" id="UP000661696"/>
    </source>
</evidence>
<reference evidence="1 2" key="1">
    <citation type="submission" date="2020-12" db="EMBL/GenBank/DDBJ databases">
        <title>Chryseobacterium endoalhailicus sp. nov., isolated from seed of leguminous plant.</title>
        <authorList>
            <person name="Zhang X."/>
        </authorList>
    </citation>
    <scope>NUCLEOTIDE SEQUENCE [LARGE SCALE GENOMIC DNA]</scope>
    <source>
        <strain evidence="1 2">L7</strain>
    </source>
</reference>
<dbReference type="RefSeq" id="WP_202090646.1">
    <property type="nucleotide sequence ID" value="NZ_JAELVM010000001.1"/>
</dbReference>
<proteinExistence type="predicted"/>
<protein>
    <recommendedName>
        <fullName evidence="3">YD repeat-containing protein</fullName>
    </recommendedName>
</protein>
<organism evidence="1 2">
    <name type="scientific">Chryseobacterium endalhagicum</name>
    <dbReference type="NCBI Taxonomy" id="2797638"/>
    <lineage>
        <taxon>Bacteria</taxon>
        <taxon>Pseudomonadati</taxon>
        <taxon>Bacteroidota</taxon>
        <taxon>Flavobacteriia</taxon>
        <taxon>Flavobacteriales</taxon>
        <taxon>Weeksellaceae</taxon>
        <taxon>Chryseobacterium group</taxon>
        <taxon>Chryseobacterium</taxon>
    </lineage>
</organism>
<dbReference type="EMBL" id="JAELVM010000001">
    <property type="protein sequence ID" value="MBL1221227.1"/>
    <property type="molecule type" value="Genomic_DNA"/>
</dbReference>
<evidence type="ECO:0000313" key="1">
    <source>
        <dbReference type="EMBL" id="MBL1221227.1"/>
    </source>
</evidence>
<gene>
    <name evidence="1" type="ORF">JET18_10275</name>
</gene>
<evidence type="ECO:0008006" key="3">
    <source>
        <dbReference type="Google" id="ProtNLM"/>
    </source>
</evidence>
<keyword evidence="2" id="KW-1185">Reference proteome</keyword>
<name>A0ABS1QF70_9FLAO</name>
<dbReference type="Proteomes" id="UP000661696">
    <property type="component" value="Unassembled WGS sequence"/>
</dbReference>